<keyword evidence="2" id="KW-1185">Reference proteome</keyword>
<dbReference type="EMBL" id="ML995816">
    <property type="protein sequence ID" value="KAF2772140.1"/>
    <property type="molecule type" value="Genomic_DNA"/>
</dbReference>
<sequence length="131" mass="14253">MSLEVVTSPYIALLTSVRSHPWPIVECGSGSDGGSCPTNGRVIQLLTGSQIIPSRLHVSIHHRPIPIQMRPSQSTTTAALSSPLPFSQPLLPQTKLFLTSVRPDAGRSDRKVFGHPSFVIQESWLSITLFV</sequence>
<organism evidence="1 2">
    <name type="scientific">Teratosphaeria nubilosa</name>
    <dbReference type="NCBI Taxonomy" id="161662"/>
    <lineage>
        <taxon>Eukaryota</taxon>
        <taxon>Fungi</taxon>
        <taxon>Dikarya</taxon>
        <taxon>Ascomycota</taxon>
        <taxon>Pezizomycotina</taxon>
        <taxon>Dothideomycetes</taxon>
        <taxon>Dothideomycetidae</taxon>
        <taxon>Mycosphaerellales</taxon>
        <taxon>Teratosphaeriaceae</taxon>
        <taxon>Teratosphaeria</taxon>
    </lineage>
</organism>
<evidence type="ECO:0000313" key="2">
    <source>
        <dbReference type="Proteomes" id="UP000799436"/>
    </source>
</evidence>
<accession>A0A6G1LHP5</accession>
<name>A0A6G1LHP5_9PEZI</name>
<reference evidence="1" key="1">
    <citation type="journal article" date="2020" name="Stud. Mycol.">
        <title>101 Dothideomycetes genomes: a test case for predicting lifestyles and emergence of pathogens.</title>
        <authorList>
            <person name="Haridas S."/>
            <person name="Albert R."/>
            <person name="Binder M."/>
            <person name="Bloem J."/>
            <person name="Labutti K."/>
            <person name="Salamov A."/>
            <person name="Andreopoulos B."/>
            <person name="Baker S."/>
            <person name="Barry K."/>
            <person name="Bills G."/>
            <person name="Bluhm B."/>
            <person name="Cannon C."/>
            <person name="Castanera R."/>
            <person name="Culley D."/>
            <person name="Daum C."/>
            <person name="Ezra D."/>
            <person name="Gonzalez J."/>
            <person name="Henrissat B."/>
            <person name="Kuo A."/>
            <person name="Liang C."/>
            <person name="Lipzen A."/>
            <person name="Lutzoni F."/>
            <person name="Magnuson J."/>
            <person name="Mondo S."/>
            <person name="Nolan M."/>
            <person name="Ohm R."/>
            <person name="Pangilinan J."/>
            <person name="Park H.-J."/>
            <person name="Ramirez L."/>
            <person name="Alfaro M."/>
            <person name="Sun H."/>
            <person name="Tritt A."/>
            <person name="Yoshinaga Y."/>
            <person name="Zwiers L.-H."/>
            <person name="Turgeon B."/>
            <person name="Goodwin S."/>
            <person name="Spatafora J."/>
            <person name="Crous P."/>
            <person name="Grigoriev I."/>
        </authorList>
    </citation>
    <scope>NUCLEOTIDE SEQUENCE</scope>
    <source>
        <strain evidence="1">CBS 116005</strain>
    </source>
</reference>
<evidence type="ECO:0000313" key="1">
    <source>
        <dbReference type="EMBL" id="KAF2772140.1"/>
    </source>
</evidence>
<gene>
    <name evidence="1" type="ORF">EJ03DRAFT_213944</name>
</gene>
<dbReference type="AlphaFoldDB" id="A0A6G1LHP5"/>
<protein>
    <submittedName>
        <fullName evidence="1">Uncharacterized protein</fullName>
    </submittedName>
</protein>
<proteinExistence type="predicted"/>
<dbReference type="Proteomes" id="UP000799436">
    <property type="component" value="Unassembled WGS sequence"/>
</dbReference>